<feature type="domain" description="Small ribosomal subunit protein uS15 N-terminal" evidence="5">
    <location>
        <begin position="1"/>
        <end position="60"/>
    </location>
</feature>
<dbReference type="RefSeq" id="XP_013762275.1">
    <property type="nucleotide sequence ID" value="XM_013906821.1"/>
</dbReference>
<keyword evidence="2 4" id="KW-0689">Ribosomal protein</keyword>
<proteinExistence type="inferred from homology"/>
<dbReference type="GO" id="GO:0003735">
    <property type="term" value="F:structural constituent of ribosome"/>
    <property type="evidence" value="ECO:0007669"/>
    <property type="project" value="InterPro"/>
</dbReference>
<protein>
    <submittedName>
        <fullName evidence="6">40S ribosomal protein S13</fullName>
    </submittedName>
</protein>
<dbReference type="OMA" id="MHTRRKG"/>
<dbReference type="InterPro" id="IPR012606">
    <property type="entry name" value="Ribosomal_uS15_N"/>
</dbReference>
<dbReference type="InterPro" id="IPR023029">
    <property type="entry name" value="Ribosomal_uS15_arc_euk"/>
</dbReference>
<dbReference type="SMART" id="SM01386">
    <property type="entry name" value="Ribosomal_S13_N"/>
    <property type="match status" value="1"/>
</dbReference>
<dbReference type="EMBL" id="GL349436">
    <property type="protein sequence ID" value="KNC52276.1"/>
    <property type="molecule type" value="Genomic_DNA"/>
</dbReference>
<evidence type="ECO:0000313" key="7">
    <source>
        <dbReference type="Proteomes" id="UP000054408"/>
    </source>
</evidence>
<dbReference type="Gene3D" id="1.10.287.10">
    <property type="entry name" value="S15/NS1, RNA-binding"/>
    <property type="match status" value="1"/>
</dbReference>
<dbReference type="SMART" id="SM01387">
    <property type="entry name" value="Ribosomal_S15"/>
    <property type="match status" value="1"/>
</dbReference>
<keyword evidence="7" id="KW-1185">Reference proteome</keyword>
<dbReference type="GO" id="GO:0006412">
    <property type="term" value="P:translation"/>
    <property type="evidence" value="ECO:0007669"/>
    <property type="project" value="InterPro"/>
</dbReference>
<dbReference type="GO" id="GO:0022627">
    <property type="term" value="C:cytosolic small ribosomal subunit"/>
    <property type="evidence" value="ECO:0007669"/>
    <property type="project" value="TreeGrafter"/>
</dbReference>
<dbReference type="Pfam" id="PF08069">
    <property type="entry name" value="Ribosomal_S13_N"/>
    <property type="match status" value="1"/>
</dbReference>
<evidence type="ECO:0000259" key="5">
    <source>
        <dbReference type="SMART" id="SM01386"/>
    </source>
</evidence>
<dbReference type="NCBIfam" id="NF006331">
    <property type="entry name" value="PRK08561.1"/>
    <property type="match status" value="1"/>
</dbReference>
<dbReference type="FunFam" id="1.10.287.10:FF:000003">
    <property type="entry name" value="40S ribosomal protein S13"/>
    <property type="match status" value="1"/>
</dbReference>
<dbReference type="Gene3D" id="4.10.860.130">
    <property type="match status" value="1"/>
</dbReference>
<evidence type="ECO:0000256" key="1">
    <source>
        <dbReference type="ARBA" id="ARBA00008434"/>
    </source>
</evidence>
<dbReference type="HAMAP" id="MF_01343_A">
    <property type="entry name" value="Ribosomal_uS15_A"/>
    <property type="match status" value="1"/>
</dbReference>
<reference evidence="6 7" key="1">
    <citation type="submission" date="2010-05" db="EMBL/GenBank/DDBJ databases">
        <title>The Genome Sequence of Thecamonas trahens ATCC 50062.</title>
        <authorList>
            <consortium name="The Broad Institute Genome Sequencing Platform"/>
            <person name="Russ C."/>
            <person name="Cuomo C."/>
            <person name="Shea T."/>
            <person name="Young S.K."/>
            <person name="Zeng Q."/>
            <person name="Koehrsen M."/>
            <person name="Haas B."/>
            <person name="Borodovsky M."/>
            <person name="Guigo R."/>
            <person name="Alvarado L."/>
            <person name="Berlin A."/>
            <person name="Bochicchio J."/>
            <person name="Borenstein D."/>
            <person name="Chapman S."/>
            <person name="Chen Z."/>
            <person name="Freedman E."/>
            <person name="Gellesch M."/>
            <person name="Goldberg J."/>
            <person name="Griggs A."/>
            <person name="Gujja S."/>
            <person name="Heilman E."/>
            <person name="Heiman D."/>
            <person name="Hepburn T."/>
            <person name="Howarth C."/>
            <person name="Jen D."/>
            <person name="Larson L."/>
            <person name="Mehta T."/>
            <person name="Park D."/>
            <person name="Pearson M."/>
            <person name="Roberts A."/>
            <person name="Saif S."/>
            <person name="Shenoy N."/>
            <person name="Sisk P."/>
            <person name="Stolte C."/>
            <person name="Sykes S."/>
            <person name="Thomson T."/>
            <person name="Walk T."/>
            <person name="White J."/>
            <person name="Yandava C."/>
            <person name="Burger G."/>
            <person name="Gray M.W."/>
            <person name="Holland P.W.H."/>
            <person name="King N."/>
            <person name="Lang F.B.F."/>
            <person name="Roger A.J."/>
            <person name="Ruiz-Trillo I."/>
            <person name="Lander E."/>
            <person name="Nusbaum C."/>
        </authorList>
    </citation>
    <scope>NUCLEOTIDE SEQUENCE [LARGE SCALE GENOMIC DNA]</scope>
    <source>
        <strain evidence="6 7">ATCC 50062</strain>
    </source>
</reference>
<evidence type="ECO:0000256" key="4">
    <source>
        <dbReference type="RuleBase" id="RU003919"/>
    </source>
</evidence>
<comment type="similarity">
    <text evidence="1 4">Belongs to the universal ribosomal protein uS15 family.</text>
</comment>
<dbReference type="OrthoDB" id="623277at2759"/>
<dbReference type="STRING" id="461836.A0A0L0DJJ6"/>
<dbReference type="SUPFAM" id="SSF47060">
    <property type="entry name" value="S15/NS1 RNA-binding domain"/>
    <property type="match status" value="1"/>
</dbReference>
<dbReference type="GO" id="GO:0005730">
    <property type="term" value="C:nucleolus"/>
    <property type="evidence" value="ECO:0007669"/>
    <property type="project" value="TreeGrafter"/>
</dbReference>
<dbReference type="InterPro" id="IPR000589">
    <property type="entry name" value="Ribosomal_uS15"/>
</dbReference>
<dbReference type="eggNOG" id="KOG0400">
    <property type="taxonomic scope" value="Eukaryota"/>
</dbReference>
<dbReference type="PROSITE" id="PS00362">
    <property type="entry name" value="RIBOSOMAL_S15"/>
    <property type="match status" value="1"/>
</dbReference>
<sequence>MVRMHSNGRGISRSALPYRTAPPSWLKVTPEEVCTLICHAAKKGSTPSQIGVMLRDSHGVARVKNVTGAKVLRILKANGMAPEIPEDLYHLIKKAVSIRRHLERNRKDRDAKFRLVLVESRIHRLSRYYKKTRVLAPNFKYDSATAATLVA</sequence>
<name>A0A0L0DJJ6_THETB</name>
<dbReference type="Pfam" id="PF00312">
    <property type="entry name" value="Ribosomal_S15"/>
    <property type="match status" value="1"/>
</dbReference>
<gene>
    <name evidence="6" type="ORF">AMSG_01103</name>
</gene>
<keyword evidence="3 4" id="KW-0687">Ribonucleoprotein</keyword>
<dbReference type="PANTHER" id="PTHR11885">
    <property type="entry name" value="RIBOSOMAL PROTEIN S15P/S13E"/>
    <property type="match status" value="1"/>
</dbReference>
<evidence type="ECO:0000313" key="6">
    <source>
        <dbReference type="EMBL" id="KNC52276.1"/>
    </source>
</evidence>
<accession>A0A0L0DJJ6</accession>
<dbReference type="InterPro" id="IPR009068">
    <property type="entry name" value="uS15_NS1_RNA-bd_sf"/>
</dbReference>
<dbReference type="GO" id="GO:0070181">
    <property type="term" value="F:small ribosomal subunit rRNA binding"/>
    <property type="evidence" value="ECO:0007669"/>
    <property type="project" value="TreeGrafter"/>
</dbReference>
<organism evidence="6 7">
    <name type="scientific">Thecamonas trahens ATCC 50062</name>
    <dbReference type="NCBI Taxonomy" id="461836"/>
    <lineage>
        <taxon>Eukaryota</taxon>
        <taxon>Apusozoa</taxon>
        <taxon>Apusomonadida</taxon>
        <taxon>Apusomonadidae</taxon>
        <taxon>Thecamonas</taxon>
    </lineage>
</organism>
<dbReference type="AlphaFoldDB" id="A0A0L0DJJ6"/>
<dbReference type="CDD" id="cd00353">
    <property type="entry name" value="Ribosomal_S15p_S13e"/>
    <property type="match status" value="1"/>
</dbReference>
<dbReference type="GeneID" id="25560872"/>
<dbReference type="Proteomes" id="UP000054408">
    <property type="component" value="Unassembled WGS sequence"/>
</dbReference>
<evidence type="ECO:0000256" key="2">
    <source>
        <dbReference type="ARBA" id="ARBA00022980"/>
    </source>
</evidence>
<dbReference type="PANTHER" id="PTHR11885:SF6">
    <property type="entry name" value="SMALL RIBOSOMAL SUBUNIT PROTEIN US15"/>
    <property type="match status" value="1"/>
</dbReference>
<evidence type="ECO:0000256" key="3">
    <source>
        <dbReference type="ARBA" id="ARBA00023274"/>
    </source>
</evidence>
<dbReference type="FunFam" id="4.10.860.130:FF:000001">
    <property type="entry name" value="40S ribosomal protein S13"/>
    <property type="match status" value="1"/>
</dbReference>